<proteinExistence type="predicted"/>
<dbReference type="AlphaFoldDB" id="A0A0K9GRB7"/>
<dbReference type="Proteomes" id="UP000037146">
    <property type="component" value="Unassembled WGS sequence"/>
</dbReference>
<dbReference type="PATRIC" id="fig|1679170.3.peg.1384"/>
<dbReference type="EMBL" id="LFZW01000001">
    <property type="protein sequence ID" value="KMY49205.1"/>
    <property type="molecule type" value="Genomic_DNA"/>
</dbReference>
<dbReference type="RefSeq" id="WP_049680537.1">
    <property type="nucleotide sequence ID" value="NZ_LFZW01000001.1"/>
</dbReference>
<name>A0A0K9GRB7_9BACI</name>
<dbReference type="STRING" id="1679170.AC625_06445"/>
<accession>A0A0K9GRB7</accession>
<gene>
    <name evidence="1" type="ORF">AC625_06445</name>
</gene>
<protein>
    <submittedName>
        <fullName evidence="1">Uncharacterized protein</fullName>
    </submittedName>
</protein>
<organism evidence="1 2">
    <name type="scientific">Peribacillus loiseleuriae</name>
    <dbReference type="NCBI Taxonomy" id="1679170"/>
    <lineage>
        <taxon>Bacteria</taxon>
        <taxon>Bacillati</taxon>
        <taxon>Bacillota</taxon>
        <taxon>Bacilli</taxon>
        <taxon>Bacillales</taxon>
        <taxon>Bacillaceae</taxon>
        <taxon>Peribacillus</taxon>
    </lineage>
</organism>
<reference evidence="2" key="1">
    <citation type="submission" date="2015-07" db="EMBL/GenBank/DDBJ databases">
        <title>Genome sequencing project for genomic taxonomy and phylogenomics of Bacillus-like bacteria.</title>
        <authorList>
            <person name="Liu B."/>
            <person name="Wang J."/>
            <person name="Zhu Y."/>
            <person name="Liu G."/>
            <person name="Chen Q."/>
            <person name="Chen Z."/>
            <person name="Lan J."/>
            <person name="Che J."/>
            <person name="Ge C."/>
            <person name="Shi H."/>
            <person name="Pan Z."/>
            <person name="Liu X."/>
        </authorList>
    </citation>
    <scope>NUCLEOTIDE SEQUENCE [LARGE SCALE GENOMIC DNA]</scope>
    <source>
        <strain evidence="2">FJAT-27997</strain>
    </source>
</reference>
<sequence>MKLPNLDDMTDAEAIDWCRKEMAKRARELSIDTPYGHSLLEWKKRLNKRLEENPKKETEQLSMF</sequence>
<evidence type="ECO:0000313" key="1">
    <source>
        <dbReference type="EMBL" id="KMY49205.1"/>
    </source>
</evidence>
<evidence type="ECO:0000313" key="2">
    <source>
        <dbReference type="Proteomes" id="UP000037146"/>
    </source>
</evidence>
<comment type="caution">
    <text evidence="1">The sequence shown here is derived from an EMBL/GenBank/DDBJ whole genome shotgun (WGS) entry which is preliminary data.</text>
</comment>
<keyword evidence="2" id="KW-1185">Reference proteome</keyword>